<feature type="domain" description="Stomatal closure-related actin-binding protein PH" evidence="3">
    <location>
        <begin position="144"/>
        <end position="251"/>
    </location>
</feature>
<dbReference type="PANTHER" id="PTHR31172:SF7">
    <property type="entry name" value="STOMATAL CLOSURE-RELATED ACTIN-BINDING PROTEIN 3"/>
    <property type="match status" value="1"/>
</dbReference>
<evidence type="ECO:0000259" key="3">
    <source>
        <dbReference type="Pfam" id="PF17684"/>
    </source>
</evidence>
<dbReference type="InterPro" id="IPR039640">
    <property type="entry name" value="SCAB"/>
</dbReference>
<evidence type="ECO:0000256" key="1">
    <source>
        <dbReference type="SAM" id="Coils"/>
    </source>
</evidence>
<reference evidence="4 5" key="1">
    <citation type="journal article" date="2013" name="BMC Genomics">
        <title>The miniature genome of a carnivorous plant Genlisea aurea contains a low number of genes and short non-coding sequences.</title>
        <authorList>
            <person name="Leushkin E.V."/>
            <person name="Sutormin R.A."/>
            <person name="Nabieva E.R."/>
            <person name="Penin A.A."/>
            <person name="Kondrashov A.S."/>
            <person name="Logacheva M.D."/>
        </authorList>
    </citation>
    <scope>NUCLEOTIDE SEQUENCE [LARGE SCALE GENOMIC DNA]</scope>
</reference>
<dbReference type="EMBL" id="AUSU01009614">
    <property type="protein sequence ID" value="EPS58021.1"/>
    <property type="molecule type" value="Genomic_DNA"/>
</dbReference>
<evidence type="ECO:0000259" key="2">
    <source>
        <dbReference type="Pfam" id="PF16709"/>
    </source>
</evidence>
<evidence type="ECO:0000313" key="5">
    <source>
        <dbReference type="Proteomes" id="UP000015453"/>
    </source>
</evidence>
<comment type="caution">
    <text evidence="4">The sequence shown here is derived from an EMBL/GenBank/DDBJ whole genome shotgun (WGS) entry which is preliminary data.</text>
</comment>
<dbReference type="Pfam" id="PF16709">
    <property type="entry name" value="SCAB-Ig"/>
    <property type="match status" value="1"/>
</dbReference>
<dbReference type="InterPro" id="IPR041144">
    <property type="entry name" value="SCAB-PH"/>
</dbReference>
<dbReference type="Proteomes" id="UP000015453">
    <property type="component" value="Unassembled WGS sequence"/>
</dbReference>
<dbReference type="GO" id="GO:0003779">
    <property type="term" value="F:actin binding"/>
    <property type="evidence" value="ECO:0007669"/>
    <property type="project" value="InterPro"/>
</dbReference>
<dbReference type="AlphaFoldDB" id="S8C0Q6"/>
<feature type="non-terminal residue" evidence="4">
    <location>
        <position position="1"/>
    </location>
</feature>
<dbReference type="Gene3D" id="2.60.40.2700">
    <property type="match status" value="1"/>
</dbReference>
<gene>
    <name evidence="4" type="ORF">M569_16796</name>
</gene>
<evidence type="ECO:0000313" key="4">
    <source>
        <dbReference type="EMBL" id="EPS58021.1"/>
    </source>
</evidence>
<feature type="coiled-coil region" evidence="1">
    <location>
        <begin position="2"/>
        <end position="29"/>
    </location>
</feature>
<dbReference type="GO" id="GO:0007015">
    <property type="term" value="P:actin filament organization"/>
    <property type="evidence" value="ECO:0007669"/>
    <property type="project" value="InterPro"/>
</dbReference>
<accession>S8C0Q6</accession>
<keyword evidence="1" id="KW-0175">Coiled coil</keyword>
<organism evidence="4 5">
    <name type="scientific">Genlisea aurea</name>
    <dbReference type="NCBI Taxonomy" id="192259"/>
    <lineage>
        <taxon>Eukaryota</taxon>
        <taxon>Viridiplantae</taxon>
        <taxon>Streptophyta</taxon>
        <taxon>Embryophyta</taxon>
        <taxon>Tracheophyta</taxon>
        <taxon>Spermatophyta</taxon>
        <taxon>Magnoliopsida</taxon>
        <taxon>eudicotyledons</taxon>
        <taxon>Gunneridae</taxon>
        <taxon>Pentapetalae</taxon>
        <taxon>asterids</taxon>
        <taxon>lamiids</taxon>
        <taxon>Lamiales</taxon>
        <taxon>Lentibulariaceae</taxon>
        <taxon>Genlisea</taxon>
    </lineage>
</organism>
<dbReference type="InterPro" id="IPR032015">
    <property type="entry name" value="SCAB-Ig"/>
</dbReference>
<protein>
    <submittedName>
        <fullName evidence="4">Uncharacterized protein</fullName>
    </submittedName>
</protein>
<dbReference type="PANTHER" id="PTHR31172">
    <property type="entry name" value="STOMATAL CLOSURE-RELATED ACTIN-BINDING PROTEIN 1"/>
    <property type="match status" value="1"/>
</dbReference>
<dbReference type="GO" id="GO:0010119">
    <property type="term" value="P:regulation of stomatal movement"/>
    <property type="evidence" value="ECO:0007669"/>
    <property type="project" value="InterPro"/>
</dbReference>
<keyword evidence="5" id="KW-1185">Reference proteome</keyword>
<sequence length="255" mass="28653">QVADIENELRELRQQVIEKSAISADLQNQLETRKNFDGNISSVYELTGSAAIDSMLRIQPRTEAALELGKCSIQWFRLSSQCSRREPILGANKSVYAPEPIDVGRVLQADICSNGLKVTLTTPKPIMQVMYLENYLETLVRKQNSDFNVVISQMNGRNYTSNSTHVFHIGKTRIKLSRGWITKARESYSKPMQLCGFRGGGNCASKSLFWQARKGQNFVLVFESEQERNGALILARRYASECNVLLVGPDDDALI</sequence>
<dbReference type="Gene3D" id="2.30.29.140">
    <property type="match status" value="1"/>
</dbReference>
<feature type="domain" description="Stomatal closure-related actin-binding protein Ig" evidence="2">
    <location>
        <begin position="44"/>
        <end position="141"/>
    </location>
</feature>
<proteinExistence type="predicted"/>
<dbReference type="OrthoDB" id="2014217at2759"/>
<dbReference type="Pfam" id="PF17684">
    <property type="entry name" value="SCAB-PH"/>
    <property type="match status" value="1"/>
</dbReference>
<name>S8C0Q6_9LAMI</name>